<sequence length="110" mass="12567">MKTYLFSIVLSMLAITSAVAQTSDNRRNDVTYSIHNYKHPNKATAAREWSSRKFVPARLPRMAANYKHRVQNPVLTSSLVIPHTPIDDAKRNYKMPYNEVARPVPTIAVR</sequence>
<evidence type="ECO:0000256" key="1">
    <source>
        <dbReference type="SAM" id="SignalP"/>
    </source>
</evidence>
<feature type="signal peptide" evidence="1">
    <location>
        <begin position="1"/>
        <end position="20"/>
    </location>
</feature>
<proteinExistence type="predicted"/>
<name>A0ABP8K197_9BACT</name>
<reference evidence="3" key="1">
    <citation type="journal article" date="2019" name="Int. J. Syst. Evol. Microbiol.">
        <title>The Global Catalogue of Microorganisms (GCM) 10K type strain sequencing project: providing services to taxonomists for standard genome sequencing and annotation.</title>
        <authorList>
            <consortium name="The Broad Institute Genomics Platform"/>
            <consortium name="The Broad Institute Genome Sequencing Center for Infectious Disease"/>
            <person name="Wu L."/>
            <person name="Ma J."/>
        </authorList>
    </citation>
    <scope>NUCLEOTIDE SEQUENCE [LARGE SCALE GENOMIC DNA]</scope>
    <source>
        <strain evidence="3">JCM 17925</strain>
    </source>
</reference>
<comment type="caution">
    <text evidence="2">The sequence shown here is derived from an EMBL/GenBank/DDBJ whole genome shotgun (WGS) entry which is preliminary data.</text>
</comment>
<dbReference type="RefSeq" id="WP_345264643.1">
    <property type="nucleotide sequence ID" value="NZ_BAABHB010000002.1"/>
</dbReference>
<feature type="chain" id="PRO_5046611541" evidence="1">
    <location>
        <begin position="21"/>
        <end position="110"/>
    </location>
</feature>
<protein>
    <submittedName>
        <fullName evidence="2">Uncharacterized protein</fullName>
    </submittedName>
</protein>
<dbReference type="Proteomes" id="UP001500936">
    <property type="component" value="Unassembled WGS sequence"/>
</dbReference>
<gene>
    <name evidence="2" type="ORF">GCM10023187_10390</name>
</gene>
<evidence type="ECO:0000313" key="3">
    <source>
        <dbReference type="Proteomes" id="UP001500936"/>
    </source>
</evidence>
<keyword evidence="3" id="KW-1185">Reference proteome</keyword>
<dbReference type="EMBL" id="BAABHB010000002">
    <property type="protein sequence ID" value="GAA4399067.1"/>
    <property type="molecule type" value="Genomic_DNA"/>
</dbReference>
<accession>A0ABP8K197</accession>
<keyword evidence="1" id="KW-0732">Signal</keyword>
<organism evidence="2 3">
    <name type="scientific">Nibrella viscosa</name>
    <dbReference type="NCBI Taxonomy" id="1084524"/>
    <lineage>
        <taxon>Bacteria</taxon>
        <taxon>Pseudomonadati</taxon>
        <taxon>Bacteroidota</taxon>
        <taxon>Cytophagia</taxon>
        <taxon>Cytophagales</taxon>
        <taxon>Spirosomataceae</taxon>
        <taxon>Nibrella</taxon>
    </lineage>
</organism>
<evidence type="ECO:0000313" key="2">
    <source>
        <dbReference type="EMBL" id="GAA4399067.1"/>
    </source>
</evidence>